<proteinExistence type="predicted"/>
<dbReference type="OrthoDB" id="10292077at2759"/>
<accession>A0A8J9YZC0</accession>
<gene>
    <name evidence="1" type="primary">Hypp7333</name>
    <name evidence="1" type="ORF">BLAG_LOCUS7152</name>
</gene>
<protein>
    <submittedName>
        <fullName evidence="1">Hypp7333 protein</fullName>
    </submittedName>
</protein>
<evidence type="ECO:0000313" key="2">
    <source>
        <dbReference type="Proteomes" id="UP000838412"/>
    </source>
</evidence>
<sequence>MSCHRLSSRALREFVNTFRTKKALTVGPSTAKIFYTARNYLAGKIPGELVFSMDKWPDYSAVMCAAGEGTYQFMQDIESYTFYWESEDGLLKLLRDAKMVDWDKNFTIAAFAGKGIPILNQVCQEMGKMVPQEDDMVPVHTAFHPNVLPATHR</sequence>
<dbReference type="EMBL" id="OV696699">
    <property type="protein sequence ID" value="CAH1244526.1"/>
    <property type="molecule type" value="Genomic_DNA"/>
</dbReference>
<dbReference type="Proteomes" id="UP000838412">
    <property type="component" value="Chromosome 14"/>
</dbReference>
<evidence type="ECO:0000313" key="1">
    <source>
        <dbReference type="EMBL" id="CAH1244526.1"/>
    </source>
</evidence>
<keyword evidence="2" id="KW-1185">Reference proteome</keyword>
<dbReference type="AlphaFoldDB" id="A0A8J9YZC0"/>
<name>A0A8J9YZC0_BRALA</name>
<organism evidence="1 2">
    <name type="scientific">Branchiostoma lanceolatum</name>
    <name type="common">Common lancelet</name>
    <name type="synonym">Amphioxus lanceolatum</name>
    <dbReference type="NCBI Taxonomy" id="7740"/>
    <lineage>
        <taxon>Eukaryota</taxon>
        <taxon>Metazoa</taxon>
        <taxon>Chordata</taxon>
        <taxon>Cephalochordata</taxon>
        <taxon>Leptocardii</taxon>
        <taxon>Amphioxiformes</taxon>
        <taxon>Branchiostomatidae</taxon>
        <taxon>Branchiostoma</taxon>
    </lineage>
</organism>
<reference evidence="1" key="1">
    <citation type="submission" date="2022-01" db="EMBL/GenBank/DDBJ databases">
        <authorList>
            <person name="Braso-Vives M."/>
        </authorList>
    </citation>
    <scope>NUCLEOTIDE SEQUENCE</scope>
</reference>